<evidence type="ECO:0000313" key="2">
    <source>
        <dbReference type="EMBL" id="ALF53813.1"/>
    </source>
</evidence>
<keyword evidence="3" id="KW-1185">Reference proteome</keyword>
<evidence type="ECO:0000313" key="1">
    <source>
        <dbReference type="EMBL" id="ALF52968.1"/>
    </source>
</evidence>
<reference evidence="1 3" key="3">
    <citation type="journal article" date="2016" name="Genome Announc.">
        <title>Draft Genome Sequence of the N2-Fixing Cyanobacterium Nostoc piscinale CENA21, Isolated from the Brazilian Amazon Floodplain.</title>
        <authorList>
            <person name="Leao T."/>
            <person name="Guimaraes P.I."/>
            <person name="de Melo A.G."/>
            <person name="Ramos R.T."/>
            <person name="Leao P.N."/>
            <person name="Silva A."/>
            <person name="Fiore M.F."/>
            <person name="Schneider M.P."/>
        </authorList>
    </citation>
    <scope>NUCLEOTIDE SEQUENCE [LARGE SCALE GENOMIC DNA]</scope>
    <source>
        <strain evidence="1 3">CENA21</strain>
    </source>
</reference>
<dbReference type="AlphaFoldDB" id="A0A0M5MGT1"/>
<reference evidence="1" key="2">
    <citation type="submission" date="2015-07" db="EMBL/GenBank/DDBJ databases">
        <authorList>
            <person name="Noorani M."/>
        </authorList>
    </citation>
    <scope>NUCLEOTIDE SEQUENCE</scope>
    <source>
        <strain evidence="1">CENA21</strain>
    </source>
</reference>
<protein>
    <submittedName>
        <fullName evidence="1">Uncharacterized protein</fullName>
    </submittedName>
</protein>
<name>A0A0M5MGT1_9NOSO</name>
<dbReference type="EMBL" id="CP012036">
    <property type="protein sequence ID" value="ALF52968.1"/>
    <property type="molecule type" value="Genomic_DNA"/>
</dbReference>
<dbReference type="KEGG" id="npz:ACX27_09075"/>
<reference evidence="3" key="1">
    <citation type="submission" date="2015-07" db="EMBL/GenBank/DDBJ databases">
        <title>Genome Of Nitrogen-Fixing Cyanobacterium Nostoc piscinale CENA21 From Solimoes/Amazon River Floodplain Sediments And Comparative Genomics To Uncover Biosynthetic Natural Products Potential.</title>
        <authorList>
            <person name="Leao T.F."/>
            <person name="Leao P.N."/>
            <person name="Guimaraes P.I."/>
            <person name="de Melo A.G.C."/>
            <person name="Ramos R.T.J."/>
            <person name="Silva A."/>
            <person name="Fiore M.F."/>
            <person name="Schneider M.P.C."/>
        </authorList>
    </citation>
    <scope>NUCLEOTIDE SEQUENCE [LARGE SCALE GENOMIC DNA]</scope>
    <source>
        <strain evidence="3">CENA21</strain>
    </source>
</reference>
<organism evidence="1 3">
    <name type="scientific">Nostoc piscinale CENA21</name>
    <dbReference type="NCBI Taxonomy" id="224013"/>
    <lineage>
        <taxon>Bacteria</taxon>
        <taxon>Bacillati</taxon>
        <taxon>Cyanobacteriota</taxon>
        <taxon>Cyanophyceae</taxon>
        <taxon>Nostocales</taxon>
        <taxon>Nostocaceae</taxon>
        <taxon>Nostoc</taxon>
    </lineage>
</organism>
<accession>A0A0M5MGT1</accession>
<dbReference type="EMBL" id="CP012036">
    <property type="protein sequence ID" value="ALF53813.1"/>
    <property type="molecule type" value="Genomic_DNA"/>
</dbReference>
<dbReference type="KEGG" id="npz:ACX27_14700"/>
<dbReference type="RefSeq" id="WP_062291185.1">
    <property type="nucleotide sequence ID" value="NZ_CP012036.1"/>
</dbReference>
<sequence>MTQNKDHLLELCRPFLLDLSTAIIESLKFPNEPLYETVEKLEGKTRLQLRDYDNISDLTEIDKIRVLSAIATWMEQSQRPNQP</sequence>
<proteinExistence type="predicted"/>
<evidence type="ECO:0000313" key="3">
    <source>
        <dbReference type="Proteomes" id="UP000062645"/>
    </source>
</evidence>
<dbReference type="PATRIC" id="fig|224013.5.peg.2204"/>
<dbReference type="Proteomes" id="UP000062645">
    <property type="component" value="Chromosome"/>
</dbReference>
<gene>
    <name evidence="1" type="ORF">ACX27_09075</name>
    <name evidence="2" type="ORF">ACX27_14700</name>
</gene>